<dbReference type="EMBL" id="CP113797">
    <property type="protein sequence ID" value="WAL60652.1"/>
    <property type="molecule type" value="Genomic_DNA"/>
</dbReference>
<name>A0A9E8ZCZ3_9CYAN</name>
<dbReference type="AlphaFoldDB" id="A0A9E8ZCZ3"/>
<dbReference type="Proteomes" id="UP001163152">
    <property type="component" value="Chromosome"/>
</dbReference>
<accession>A0A9E8ZCZ3</accession>
<keyword evidence="2" id="KW-1185">Reference proteome</keyword>
<reference evidence="1" key="1">
    <citation type="submission" date="2022-12" db="EMBL/GenBank/DDBJ databases">
        <title>Polyphasic identification of a Novel Hot-Spring Cyanobacterium Ocullathermofonsia sinensis gen nov. sp. nov. and Genomic Insights on its Adaptations to the Thermal Habitat.</title>
        <authorList>
            <person name="Daroch M."/>
            <person name="Tang J."/>
            <person name="Jiang Y."/>
        </authorList>
    </citation>
    <scope>NUCLEOTIDE SEQUENCE</scope>
    <source>
        <strain evidence="1">PKUAC-SCTA174</strain>
    </source>
</reference>
<sequence>MPQRPDMLWLSVSSGLRCFDRPLLHYLAQFATVAQWEYNQLQDEPNSFETALTLLHDYVQQQSRPLHLAGHGTGGLLGLLYAQRHPDSVRSLAICSVGVQPTLDWQAHYHVRRRLLPCPRLKVLQQMVYDLFGCPPPCTMSALVKLLEQDLEQSLSPHNLFRQLSLPPLEVAVPLLVCGGVDDVVLDPNQLQGWESHWRHPHSRLWICPGGRYFFHYFYPQQVGDEVRSFWQQLSLDETVALAPATVGVR</sequence>
<dbReference type="Gene3D" id="3.40.50.1820">
    <property type="entry name" value="alpha/beta hydrolase"/>
    <property type="match status" value="1"/>
</dbReference>
<dbReference type="RefSeq" id="WP_268610612.1">
    <property type="nucleotide sequence ID" value="NZ_CP113797.1"/>
</dbReference>
<dbReference type="KEGG" id="tsin:OXH18_01245"/>
<keyword evidence="1" id="KW-0378">Hydrolase</keyword>
<dbReference type="SUPFAM" id="SSF53474">
    <property type="entry name" value="alpha/beta-Hydrolases"/>
    <property type="match status" value="1"/>
</dbReference>
<protein>
    <submittedName>
        <fullName evidence="1">Alpha/beta hydrolase</fullName>
    </submittedName>
</protein>
<proteinExistence type="predicted"/>
<dbReference type="GO" id="GO:0016787">
    <property type="term" value="F:hydrolase activity"/>
    <property type="evidence" value="ECO:0007669"/>
    <property type="project" value="UniProtKB-KW"/>
</dbReference>
<evidence type="ECO:0000313" key="1">
    <source>
        <dbReference type="EMBL" id="WAL60652.1"/>
    </source>
</evidence>
<evidence type="ECO:0000313" key="2">
    <source>
        <dbReference type="Proteomes" id="UP001163152"/>
    </source>
</evidence>
<dbReference type="InterPro" id="IPR029058">
    <property type="entry name" value="AB_hydrolase_fold"/>
</dbReference>
<organism evidence="1 2">
    <name type="scientific">Thermocoleostomius sinensis A174</name>
    <dbReference type="NCBI Taxonomy" id="2016057"/>
    <lineage>
        <taxon>Bacteria</taxon>
        <taxon>Bacillati</taxon>
        <taxon>Cyanobacteriota</taxon>
        <taxon>Cyanophyceae</taxon>
        <taxon>Oculatellales</taxon>
        <taxon>Oculatellaceae</taxon>
        <taxon>Thermocoleostomius</taxon>
    </lineage>
</organism>
<gene>
    <name evidence="1" type="ORF">OXH18_01245</name>
</gene>